<reference evidence="2" key="1">
    <citation type="submission" date="2023-03" db="EMBL/GenBank/DDBJ databases">
        <title>Massive genome expansion in bonnet fungi (Mycena s.s.) driven by repeated elements and novel gene families across ecological guilds.</title>
        <authorList>
            <consortium name="Lawrence Berkeley National Laboratory"/>
            <person name="Harder C.B."/>
            <person name="Miyauchi S."/>
            <person name="Viragh M."/>
            <person name="Kuo A."/>
            <person name="Thoen E."/>
            <person name="Andreopoulos B."/>
            <person name="Lu D."/>
            <person name="Skrede I."/>
            <person name="Drula E."/>
            <person name="Henrissat B."/>
            <person name="Morin E."/>
            <person name="Kohler A."/>
            <person name="Barry K."/>
            <person name="LaButti K."/>
            <person name="Morin E."/>
            <person name="Salamov A."/>
            <person name="Lipzen A."/>
            <person name="Mereny Z."/>
            <person name="Hegedus B."/>
            <person name="Baldrian P."/>
            <person name="Stursova M."/>
            <person name="Weitz H."/>
            <person name="Taylor A."/>
            <person name="Grigoriev I.V."/>
            <person name="Nagy L.G."/>
            <person name="Martin F."/>
            <person name="Kauserud H."/>
        </authorList>
    </citation>
    <scope>NUCLEOTIDE SEQUENCE</scope>
    <source>
        <strain evidence="2">9144</strain>
    </source>
</reference>
<accession>A0AAD6YJ78</accession>
<proteinExistence type="predicted"/>
<evidence type="ECO:0000313" key="2">
    <source>
        <dbReference type="EMBL" id="KAJ7214500.1"/>
    </source>
</evidence>
<gene>
    <name evidence="2" type="ORF">GGX14DRAFT_392524</name>
</gene>
<dbReference type="EMBL" id="JARJCW010000019">
    <property type="protein sequence ID" value="KAJ7214500.1"/>
    <property type="molecule type" value="Genomic_DNA"/>
</dbReference>
<evidence type="ECO:0000256" key="1">
    <source>
        <dbReference type="SAM" id="MobiDB-lite"/>
    </source>
</evidence>
<feature type="region of interest" description="Disordered" evidence="1">
    <location>
        <begin position="1"/>
        <end position="26"/>
    </location>
</feature>
<comment type="caution">
    <text evidence="2">The sequence shown here is derived from an EMBL/GenBank/DDBJ whole genome shotgun (WGS) entry which is preliminary data.</text>
</comment>
<feature type="region of interest" description="Disordered" evidence="1">
    <location>
        <begin position="47"/>
        <end position="89"/>
    </location>
</feature>
<dbReference type="Proteomes" id="UP001219525">
    <property type="component" value="Unassembled WGS sequence"/>
</dbReference>
<evidence type="ECO:0000313" key="3">
    <source>
        <dbReference type="Proteomes" id="UP001219525"/>
    </source>
</evidence>
<name>A0AAD6YJ78_9AGAR</name>
<dbReference type="AlphaFoldDB" id="A0AAD6YJ78"/>
<organism evidence="2 3">
    <name type="scientific">Mycena pura</name>
    <dbReference type="NCBI Taxonomy" id="153505"/>
    <lineage>
        <taxon>Eukaryota</taxon>
        <taxon>Fungi</taxon>
        <taxon>Dikarya</taxon>
        <taxon>Basidiomycota</taxon>
        <taxon>Agaricomycotina</taxon>
        <taxon>Agaricomycetes</taxon>
        <taxon>Agaricomycetidae</taxon>
        <taxon>Agaricales</taxon>
        <taxon>Marasmiineae</taxon>
        <taxon>Mycenaceae</taxon>
        <taxon>Mycena</taxon>
    </lineage>
</organism>
<keyword evidence="3" id="KW-1185">Reference proteome</keyword>
<protein>
    <submittedName>
        <fullName evidence="2">Uncharacterized protein</fullName>
    </submittedName>
</protein>
<feature type="compositionally biased region" description="Polar residues" evidence="1">
    <location>
        <begin position="51"/>
        <end position="72"/>
    </location>
</feature>
<sequence>MPHLTSQTPEPTPESESEEMVTMKNPLSRFFVEPPLKLILPPTRTLPVISASDSSGGEPSPTANAVASTSKEAPSKPKDSGGKPSPTVNAIASTFRDASSKPKGATYFVPTATLTGYNLFGKSFTDDGKKKIPREQVKAEYQKPENKQAALSHIHIHCKHPQSSSDAWLLRCGRRAPVSESYNATEPKDSTPRLAVSVPFQDGIVTGVRSRDPCRHMRRVTSRVEHLRVARRLNAQCEGGCSGVWVLWFFESRDALAAEREAQRQRIVPYSSFLCARRSGTPPRSRRRTTTQGHCLPWCRRGCGAARGELLCAQPAPLLLFARIQVGACSIWHGVTSADARWRARGNMGPVPMGPTRADIHKNAAPPPPPPRSSNGVLRRFSKSITHCSYFFSSDTPVTVSATGWPIAQKLARILRLWDYSAGEWDGLGGTDSVLATGART</sequence>